<proteinExistence type="predicted"/>
<feature type="coiled-coil region" evidence="1">
    <location>
        <begin position="3"/>
        <end position="30"/>
    </location>
</feature>
<reference evidence="2" key="1">
    <citation type="submission" date="2020-05" db="EMBL/GenBank/DDBJ databases">
        <authorList>
            <person name="Chiriac C."/>
            <person name="Salcher M."/>
            <person name="Ghai R."/>
            <person name="Kavagutti S V."/>
        </authorList>
    </citation>
    <scope>NUCLEOTIDE SEQUENCE</scope>
</reference>
<gene>
    <name evidence="2" type="ORF">UFOPK3037_01773</name>
</gene>
<organism evidence="2">
    <name type="scientific">freshwater metagenome</name>
    <dbReference type="NCBI Taxonomy" id="449393"/>
    <lineage>
        <taxon>unclassified sequences</taxon>
        <taxon>metagenomes</taxon>
        <taxon>ecological metagenomes</taxon>
    </lineage>
</organism>
<accession>A0A6J6ZAN8</accession>
<dbReference type="AlphaFoldDB" id="A0A6J6ZAN8"/>
<dbReference type="EMBL" id="CAFAAO010000055">
    <property type="protein sequence ID" value="CAB4817503.1"/>
    <property type="molecule type" value="Genomic_DNA"/>
</dbReference>
<name>A0A6J6ZAN8_9ZZZZ</name>
<keyword evidence="1" id="KW-0175">Coiled coil</keyword>
<protein>
    <submittedName>
        <fullName evidence="2">Unannotated protein</fullName>
    </submittedName>
</protein>
<sequence length="99" mass="12034">MNVDEIITKNKLLEEELQKTKDELIKTKEHLKKYTAPTSSKIYYEKHKELVKERVKKCREKTIYKSTPEQRKEYNKLSYLRRKEKLQTESEEKVEGENI</sequence>
<evidence type="ECO:0000313" key="2">
    <source>
        <dbReference type="EMBL" id="CAB4817503.1"/>
    </source>
</evidence>
<evidence type="ECO:0000256" key="1">
    <source>
        <dbReference type="SAM" id="Coils"/>
    </source>
</evidence>